<comment type="caution">
    <text evidence="2">The sequence shown here is derived from an EMBL/GenBank/DDBJ whole genome shotgun (WGS) entry which is preliminary data.</text>
</comment>
<dbReference type="STRING" id="400727.A0A2T7P0P6"/>
<accession>A0A2T7P0P6</accession>
<dbReference type="PROSITE" id="PS50878">
    <property type="entry name" value="RT_POL"/>
    <property type="match status" value="1"/>
</dbReference>
<reference evidence="2 3" key="1">
    <citation type="submission" date="2018-04" db="EMBL/GenBank/DDBJ databases">
        <title>The genome of golden apple snail Pomacea canaliculata provides insight into stress tolerance and invasive adaptation.</title>
        <authorList>
            <person name="Liu C."/>
            <person name="Liu B."/>
            <person name="Ren Y."/>
            <person name="Zhang Y."/>
            <person name="Wang H."/>
            <person name="Li S."/>
            <person name="Jiang F."/>
            <person name="Yin L."/>
            <person name="Zhang G."/>
            <person name="Qian W."/>
            <person name="Fan W."/>
        </authorList>
    </citation>
    <scope>NUCLEOTIDE SEQUENCE [LARGE SCALE GENOMIC DNA]</scope>
    <source>
        <strain evidence="2">SZHN2017</strain>
        <tissue evidence="2">Muscle</tissue>
    </source>
</reference>
<sequence>MLEKGAGYGGAALQWIASYLAERSQRVIVGSASSEAVPLVFGIPQGSVLGPLLFSVYTSQLGRVIERFQMGRQFFADDTQILNSFPPDPTVARNALQRLESCCVAVKAWMTRNRLKLNDDKTEALLCGPRARREQIGISAVQ</sequence>
<protein>
    <recommendedName>
        <fullName evidence="1">Reverse transcriptase domain-containing protein</fullName>
    </recommendedName>
</protein>
<feature type="non-terminal residue" evidence="2">
    <location>
        <position position="142"/>
    </location>
</feature>
<evidence type="ECO:0000313" key="3">
    <source>
        <dbReference type="Proteomes" id="UP000245119"/>
    </source>
</evidence>
<dbReference type="PANTHER" id="PTHR33332">
    <property type="entry name" value="REVERSE TRANSCRIPTASE DOMAIN-CONTAINING PROTEIN"/>
    <property type="match status" value="1"/>
</dbReference>
<feature type="domain" description="Reverse transcriptase" evidence="1">
    <location>
        <begin position="1"/>
        <end position="140"/>
    </location>
</feature>
<gene>
    <name evidence="2" type="ORF">C0Q70_12132</name>
</gene>
<dbReference type="Proteomes" id="UP000245119">
    <property type="component" value="Linkage Group LG7"/>
</dbReference>
<name>A0A2T7P0P6_POMCA</name>
<organism evidence="2 3">
    <name type="scientific">Pomacea canaliculata</name>
    <name type="common">Golden apple snail</name>
    <dbReference type="NCBI Taxonomy" id="400727"/>
    <lineage>
        <taxon>Eukaryota</taxon>
        <taxon>Metazoa</taxon>
        <taxon>Spiralia</taxon>
        <taxon>Lophotrochozoa</taxon>
        <taxon>Mollusca</taxon>
        <taxon>Gastropoda</taxon>
        <taxon>Caenogastropoda</taxon>
        <taxon>Architaenioglossa</taxon>
        <taxon>Ampullarioidea</taxon>
        <taxon>Ampullariidae</taxon>
        <taxon>Pomacea</taxon>
    </lineage>
</organism>
<proteinExistence type="predicted"/>
<dbReference type="InterPro" id="IPR000477">
    <property type="entry name" value="RT_dom"/>
</dbReference>
<evidence type="ECO:0000259" key="1">
    <source>
        <dbReference type="PROSITE" id="PS50878"/>
    </source>
</evidence>
<evidence type="ECO:0000313" key="2">
    <source>
        <dbReference type="EMBL" id="PVD26983.1"/>
    </source>
</evidence>
<dbReference type="AlphaFoldDB" id="A0A2T7P0P6"/>
<dbReference type="Pfam" id="PF00078">
    <property type="entry name" value="RVT_1"/>
    <property type="match status" value="1"/>
</dbReference>
<keyword evidence="3" id="KW-1185">Reference proteome</keyword>
<dbReference type="EMBL" id="PZQS01000007">
    <property type="protein sequence ID" value="PVD26983.1"/>
    <property type="molecule type" value="Genomic_DNA"/>
</dbReference>